<evidence type="ECO:0000313" key="1">
    <source>
        <dbReference type="EMBL" id="CAF4291698.1"/>
    </source>
</evidence>
<organism evidence="1 2">
    <name type="scientific">Rotaria magnacalcarata</name>
    <dbReference type="NCBI Taxonomy" id="392030"/>
    <lineage>
        <taxon>Eukaryota</taxon>
        <taxon>Metazoa</taxon>
        <taxon>Spiralia</taxon>
        <taxon>Gnathifera</taxon>
        <taxon>Rotifera</taxon>
        <taxon>Eurotatoria</taxon>
        <taxon>Bdelloidea</taxon>
        <taxon>Philodinida</taxon>
        <taxon>Philodinidae</taxon>
        <taxon>Rotaria</taxon>
    </lineage>
</organism>
<dbReference type="AlphaFoldDB" id="A0A820HEU4"/>
<evidence type="ECO:0000313" key="2">
    <source>
        <dbReference type="Proteomes" id="UP000663842"/>
    </source>
</evidence>
<reference evidence="1" key="1">
    <citation type="submission" date="2021-02" db="EMBL/GenBank/DDBJ databases">
        <authorList>
            <person name="Nowell W R."/>
        </authorList>
    </citation>
    <scope>NUCLEOTIDE SEQUENCE</scope>
</reference>
<dbReference type="EMBL" id="CAJOBF010010458">
    <property type="protein sequence ID" value="CAF4291698.1"/>
    <property type="molecule type" value="Genomic_DNA"/>
</dbReference>
<protein>
    <submittedName>
        <fullName evidence="1">Uncharacterized protein</fullName>
    </submittedName>
</protein>
<dbReference type="Proteomes" id="UP000663842">
    <property type="component" value="Unassembled WGS sequence"/>
</dbReference>
<comment type="caution">
    <text evidence="1">The sequence shown here is derived from an EMBL/GenBank/DDBJ whole genome shotgun (WGS) entry which is preliminary data.</text>
</comment>
<feature type="non-terminal residue" evidence="1">
    <location>
        <position position="1"/>
    </location>
</feature>
<sequence>FIDERSVRNRSNSHAVVQSNKKFDGIFCELRGKVIITDFFNQQQPIININANPTINTNIPNSIYIPANPMGSNSFQYGVATPPMQQANQPNNYNSYPQQMFMPNNEHIENLRSMFKVNRFLLFSSSNF</sequence>
<gene>
    <name evidence="1" type="ORF">UXM345_LOCUS32911</name>
</gene>
<accession>A0A820HEU4</accession>
<name>A0A820HEU4_9BILA</name>
<proteinExistence type="predicted"/>